<keyword evidence="6" id="KW-1133">Transmembrane helix</keyword>
<keyword evidence="2 4" id="KW-0479">Metal-binding</keyword>
<keyword evidence="5" id="KW-0560">Oxidoreductase</keyword>
<evidence type="ECO:0000256" key="3">
    <source>
        <dbReference type="ARBA" id="ARBA00023004"/>
    </source>
</evidence>
<evidence type="ECO:0008006" key="9">
    <source>
        <dbReference type="Google" id="ProtNLM"/>
    </source>
</evidence>
<dbReference type="Gene3D" id="1.10.630.10">
    <property type="entry name" value="Cytochrome P450"/>
    <property type="match status" value="1"/>
</dbReference>
<sequence>MELATVGAALGAHPILAIIVTSIVYFWLLAFYRLFLHPLAHIPGPKLPIITLWYEFYYDVILGGKTLEKYPEWHKKYGPIVRINADELHCMDPAFVDTIYASASGGRKRDKSDFYLRAFPIYESCFGTADHDLHRLRRASLNPFFSRTNVREFETSIKQYINKSFDQIDSYSKTGEVCNLTLAFVSLSIDLITYVAFGWDRGYANHRDFEPNLFGPLRASMGMAHALRHIPFLYPLMSEWIPESVMLKLDPKMSEWIMFEKQIFQTVDDVFDSKQEWSKHEGHKTIFREILDGNFPAQEKSRNRLKEGAREVIGAGALTTSTAITYLSYYLHANPSTLEKLNIELETAIPDPSNLPPSTELEKLPYLNGCLHETLRFSCGIASRSPRVPHEQILYTSSTAPSTYNPTGKQYTYTIPARTPMSTSPYHMHNNPDVFPEPEKWMPERWLDADGKRHNELDIGFLPFSKGTRGCVGINFAWMVMHIEAAMFIRRFGRRMRLYETAADEMVYDHDCFEVGHASNKGIRVLVD</sequence>
<dbReference type="AlphaFoldDB" id="A0A9W4XW19"/>
<keyword evidence="4 5" id="KW-0349">Heme</keyword>
<evidence type="ECO:0000256" key="1">
    <source>
        <dbReference type="ARBA" id="ARBA00001971"/>
    </source>
</evidence>
<comment type="similarity">
    <text evidence="5">Belongs to the cytochrome P450 family.</text>
</comment>
<keyword evidence="6" id="KW-0812">Transmembrane</keyword>
<dbReference type="GO" id="GO:0016705">
    <property type="term" value="F:oxidoreductase activity, acting on paired donors, with incorporation or reduction of molecular oxygen"/>
    <property type="evidence" value="ECO:0007669"/>
    <property type="project" value="InterPro"/>
</dbReference>
<evidence type="ECO:0000256" key="4">
    <source>
        <dbReference type="PIRSR" id="PIRSR602401-1"/>
    </source>
</evidence>
<dbReference type="InterPro" id="IPR050121">
    <property type="entry name" value="Cytochrome_P450_monoxygenase"/>
</dbReference>
<proteinExistence type="inferred from homology"/>
<dbReference type="PROSITE" id="PS00086">
    <property type="entry name" value="CYTOCHROME_P450"/>
    <property type="match status" value="1"/>
</dbReference>
<dbReference type="GO" id="GO:0004497">
    <property type="term" value="F:monooxygenase activity"/>
    <property type="evidence" value="ECO:0007669"/>
    <property type="project" value="UniProtKB-KW"/>
</dbReference>
<dbReference type="CDD" id="cd11062">
    <property type="entry name" value="CYP58-like"/>
    <property type="match status" value="1"/>
</dbReference>
<dbReference type="Pfam" id="PF00067">
    <property type="entry name" value="p450"/>
    <property type="match status" value="1"/>
</dbReference>
<accession>A0A9W4XW19</accession>
<keyword evidence="5" id="KW-0503">Monooxygenase</keyword>
<evidence type="ECO:0000256" key="5">
    <source>
        <dbReference type="RuleBase" id="RU000461"/>
    </source>
</evidence>
<dbReference type="PRINTS" id="PR00385">
    <property type="entry name" value="P450"/>
</dbReference>
<reference evidence="7" key="1">
    <citation type="submission" date="2023-01" db="EMBL/GenBank/DDBJ databases">
        <authorList>
            <person name="Van Ghelder C."/>
            <person name="Rancurel C."/>
        </authorList>
    </citation>
    <scope>NUCLEOTIDE SEQUENCE</scope>
    <source>
        <strain evidence="7">CNCM I-4278</strain>
    </source>
</reference>
<dbReference type="InterPro" id="IPR002401">
    <property type="entry name" value="Cyt_P450_E_grp-I"/>
</dbReference>
<comment type="caution">
    <text evidence="7">The sequence shown here is derived from an EMBL/GenBank/DDBJ whole genome shotgun (WGS) entry which is preliminary data.</text>
</comment>
<name>A0A9W4XW19_9PLEO</name>
<dbReference type="OrthoDB" id="3945418at2759"/>
<dbReference type="EMBL" id="CAOQHR010000005">
    <property type="protein sequence ID" value="CAI6335332.1"/>
    <property type="molecule type" value="Genomic_DNA"/>
</dbReference>
<dbReference type="PRINTS" id="PR00463">
    <property type="entry name" value="EP450I"/>
</dbReference>
<dbReference type="InterPro" id="IPR017972">
    <property type="entry name" value="Cyt_P450_CS"/>
</dbReference>
<evidence type="ECO:0000313" key="7">
    <source>
        <dbReference type="EMBL" id="CAI6335332.1"/>
    </source>
</evidence>
<evidence type="ECO:0000256" key="6">
    <source>
        <dbReference type="SAM" id="Phobius"/>
    </source>
</evidence>
<dbReference type="InterPro" id="IPR001128">
    <property type="entry name" value="Cyt_P450"/>
</dbReference>
<dbReference type="PANTHER" id="PTHR24305:SF231">
    <property type="entry name" value="P450, PUTATIVE (EUROFUNG)-RELATED"/>
    <property type="match status" value="1"/>
</dbReference>
<organism evidence="7 8">
    <name type="scientific">Periconia digitata</name>
    <dbReference type="NCBI Taxonomy" id="1303443"/>
    <lineage>
        <taxon>Eukaryota</taxon>
        <taxon>Fungi</taxon>
        <taxon>Dikarya</taxon>
        <taxon>Ascomycota</taxon>
        <taxon>Pezizomycotina</taxon>
        <taxon>Dothideomycetes</taxon>
        <taxon>Pleosporomycetidae</taxon>
        <taxon>Pleosporales</taxon>
        <taxon>Massarineae</taxon>
        <taxon>Periconiaceae</taxon>
        <taxon>Periconia</taxon>
    </lineage>
</organism>
<evidence type="ECO:0000313" key="8">
    <source>
        <dbReference type="Proteomes" id="UP001152607"/>
    </source>
</evidence>
<protein>
    <recommendedName>
        <fullName evidence="9">Cytochrome P450</fullName>
    </recommendedName>
</protein>
<gene>
    <name evidence="7" type="ORF">PDIGIT_LOCUS8412</name>
</gene>
<comment type="cofactor">
    <cofactor evidence="1 4">
        <name>heme</name>
        <dbReference type="ChEBI" id="CHEBI:30413"/>
    </cofactor>
</comment>
<dbReference type="InterPro" id="IPR036396">
    <property type="entry name" value="Cyt_P450_sf"/>
</dbReference>
<keyword evidence="6" id="KW-0472">Membrane</keyword>
<dbReference type="GO" id="GO:0020037">
    <property type="term" value="F:heme binding"/>
    <property type="evidence" value="ECO:0007669"/>
    <property type="project" value="InterPro"/>
</dbReference>
<feature type="binding site" description="axial binding residue" evidence="4">
    <location>
        <position position="471"/>
    </location>
    <ligand>
        <name>heme</name>
        <dbReference type="ChEBI" id="CHEBI:30413"/>
    </ligand>
    <ligandPart>
        <name>Fe</name>
        <dbReference type="ChEBI" id="CHEBI:18248"/>
    </ligandPart>
</feature>
<keyword evidence="3 4" id="KW-0408">Iron</keyword>
<dbReference type="Proteomes" id="UP001152607">
    <property type="component" value="Unassembled WGS sequence"/>
</dbReference>
<evidence type="ECO:0000256" key="2">
    <source>
        <dbReference type="ARBA" id="ARBA00022723"/>
    </source>
</evidence>
<dbReference type="GO" id="GO:0005506">
    <property type="term" value="F:iron ion binding"/>
    <property type="evidence" value="ECO:0007669"/>
    <property type="project" value="InterPro"/>
</dbReference>
<keyword evidence="8" id="KW-1185">Reference proteome</keyword>
<feature type="transmembrane region" description="Helical" evidence="6">
    <location>
        <begin position="15"/>
        <end position="36"/>
    </location>
</feature>
<dbReference type="SUPFAM" id="SSF48264">
    <property type="entry name" value="Cytochrome P450"/>
    <property type="match status" value="1"/>
</dbReference>
<dbReference type="PANTHER" id="PTHR24305">
    <property type="entry name" value="CYTOCHROME P450"/>
    <property type="match status" value="1"/>
</dbReference>